<dbReference type="GO" id="GO:0043161">
    <property type="term" value="P:proteasome-mediated ubiquitin-dependent protein catabolic process"/>
    <property type="evidence" value="ECO:0007669"/>
    <property type="project" value="InterPro"/>
</dbReference>
<dbReference type="GO" id="GO:0008270">
    <property type="term" value="F:zinc ion binding"/>
    <property type="evidence" value="ECO:0007669"/>
    <property type="project" value="UniProtKB-KW"/>
</dbReference>
<dbReference type="Proteomes" id="UP000054988">
    <property type="component" value="Unassembled WGS sequence"/>
</dbReference>
<evidence type="ECO:0000256" key="4">
    <source>
        <dbReference type="ARBA" id="ARBA00022723"/>
    </source>
</evidence>
<evidence type="ECO:0000313" key="11">
    <source>
        <dbReference type="Proteomes" id="UP000054988"/>
    </source>
</evidence>
<keyword evidence="5 7" id="KW-0863">Zinc-finger</keyword>
<feature type="domain" description="CTLH" evidence="8">
    <location>
        <begin position="161"/>
        <end position="217"/>
    </location>
</feature>
<dbReference type="InterPro" id="IPR013144">
    <property type="entry name" value="CRA_dom"/>
</dbReference>
<evidence type="ECO:0000256" key="5">
    <source>
        <dbReference type="ARBA" id="ARBA00022771"/>
    </source>
</evidence>
<dbReference type="Gene3D" id="3.30.40.10">
    <property type="entry name" value="Zinc/RING finger domain, C3HC4 (zinc finger)"/>
    <property type="match status" value="1"/>
</dbReference>
<dbReference type="EMBL" id="LATX01001424">
    <property type="protein sequence ID" value="KTB41830.1"/>
    <property type="molecule type" value="Genomic_DNA"/>
</dbReference>
<dbReference type="PANTHER" id="PTHR12170:SF2">
    <property type="entry name" value="E3 UBIQUITIN-PROTEIN TRANSFERASE MAEA"/>
    <property type="match status" value="1"/>
</dbReference>
<gene>
    <name evidence="10" type="ORF">WG66_5622</name>
</gene>
<feature type="zinc finger region" description="RING-Gid-type" evidence="7">
    <location>
        <begin position="313"/>
        <end position="391"/>
    </location>
</feature>
<dbReference type="PROSITE" id="PS50897">
    <property type="entry name" value="CTLH"/>
    <property type="match status" value="1"/>
</dbReference>
<reference evidence="10 11" key="1">
    <citation type="submission" date="2015-12" db="EMBL/GenBank/DDBJ databases">
        <title>Draft genome sequence of Moniliophthora roreri, the causal agent of frosty pod rot of cacao.</title>
        <authorList>
            <person name="Aime M.C."/>
            <person name="Diaz-Valderrama J.R."/>
            <person name="Kijpornyongpan T."/>
            <person name="Phillips-Mora W."/>
        </authorList>
    </citation>
    <scope>NUCLEOTIDE SEQUENCE [LARGE SCALE GENOMIC DNA]</scope>
    <source>
        <strain evidence="10 11">MCA 2952</strain>
    </source>
</reference>
<dbReference type="InterPro" id="IPR045098">
    <property type="entry name" value="Fyv10_fam"/>
</dbReference>
<protein>
    <recommendedName>
        <fullName evidence="12">Macrophage erythroblast attacher</fullName>
    </recommendedName>
</protein>
<keyword evidence="3" id="KW-0963">Cytoplasm</keyword>
<dbReference type="InterPro" id="IPR006595">
    <property type="entry name" value="CTLH_C"/>
</dbReference>
<dbReference type="SMART" id="SM00757">
    <property type="entry name" value="CRA"/>
    <property type="match status" value="1"/>
</dbReference>
<dbReference type="AlphaFoldDB" id="A0A0W0FZR8"/>
<dbReference type="eggNOG" id="KOG0396">
    <property type="taxonomic scope" value="Eukaryota"/>
</dbReference>
<dbReference type="InterPro" id="IPR013083">
    <property type="entry name" value="Znf_RING/FYVE/PHD"/>
</dbReference>
<dbReference type="GO" id="GO:0061630">
    <property type="term" value="F:ubiquitin protein ligase activity"/>
    <property type="evidence" value="ECO:0007669"/>
    <property type="project" value="InterPro"/>
</dbReference>
<dbReference type="InterPro" id="IPR024964">
    <property type="entry name" value="CTLH/CRA"/>
</dbReference>
<keyword evidence="4" id="KW-0479">Metal-binding</keyword>
<comment type="subcellular location">
    <subcellularLocation>
        <location evidence="1">Cytoplasm</location>
    </subcellularLocation>
</comment>
<sequence>MSTKLNVEGILLFEQPFTRVPYENYRKIFRLAQKQTEREYGAIQTTANDITKRIGSDELGKEDMIASIDVMISRVKTLKRKLSELHETAGKPAQDVMRERFQYLSALESIPSTNTPEFARWGDTRLDRWLVDWCLRNGKEKTAKQIAKDKDIETLVDISLFGDIRRIETALQQHSCTEALAWCSENKSALKKSKNTLEFDLRLQEYIEYCRAGHKQEAIAYLQKHLTSWQDTHLLQINQASALLAFPPTTHCGPYKRLYDPIRWANLVKTFRQSIYSLNLLPNEPLLNLSLYAGLASLKSLACYDQSTKNVDCPVCDGESGAGSQGHGLGKLAEDVPLAHHANSTIVCQITGKIMDEDNMPMAFPNGYVYSREAMEEMAAKNGGTVTCPRTGERCEFGKLRKVFIS</sequence>
<dbReference type="InterPro" id="IPR044063">
    <property type="entry name" value="ZF_RING_GID"/>
</dbReference>
<evidence type="ECO:0000256" key="1">
    <source>
        <dbReference type="ARBA" id="ARBA00004496"/>
    </source>
</evidence>
<evidence type="ECO:0000259" key="9">
    <source>
        <dbReference type="PROSITE" id="PS51867"/>
    </source>
</evidence>
<comment type="caution">
    <text evidence="10">The sequence shown here is derived from an EMBL/GenBank/DDBJ whole genome shotgun (WGS) entry which is preliminary data.</text>
</comment>
<dbReference type="Pfam" id="PF10607">
    <property type="entry name" value="CTLH"/>
    <property type="match status" value="1"/>
</dbReference>
<evidence type="ECO:0000256" key="2">
    <source>
        <dbReference type="ARBA" id="ARBA00010615"/>
    </source>
</evidence>
<dbReference type="GO" id="GO:0034657">
    <property type="term" value="C:GID complex"/>
    <property type="evidence" value="ECO:0007669"/>
    <property type="project" value="TreeGrafter"/>
</dbReference>
<keyword evidence="6" id="KW-0862">Zinc</keyword>
<evidence type="ECO:0000313" key="10">
    <source>
        <dbReference type="EMBL" id="KTB41830.1"/>
    </source>
</evidence>
<evidence type="ECO:0008006" key="12">
    <source>
        <dbReference type="Google" id="ProtNLM"/>
    </source>
</evidence>
<dbReference type="PROSITE" id="PS51867">
    <property type="entry name" value="ZF_RING_GID"/>
    <property type="match status" value="1"/>
</dbReference>
<dbReference type="CDD" id="cd16659">
    <property type="entry name" value="RING-Ubox_Emp"/>
    <property type="match status" value="1"/>
</dbReference>
<comment type="similarity">
    <text evidence="2">Belongs to the FYV10 family.</text>
</comment>
<evidence type="ECO:0000256" key="3">
    <source>
        <dbReference type="ARBA" id="ARBA00022490"/>
    </source>
</evidence>
<feature type="domain" description="RING-Gid-type" evidence="9">
    <location>
        <begin position="313"/>
        <end position="391"/>
    </location>
</feature>
<proteinExistence type="inferred from homology"/>
<dbReference type="PANTHER" id="PTHR12170">
    <property type="entry name" value="MACROPHAGE ERYTHROBLAST ATTACHER-RELATED"/>
    <property type="match status" value="1"/>
</dbReference>
<dbReference type="GO" id="GO:0005634">
    <property type="term" value="C:nucleus"/>
    <property type="evidence" value="ECO:0007669"/>
    <property type="project" value="TreeGrafter"/>
</dbReference>
<evidence type="ECO:0000256" key="6">
    <source>
        <dbReference type="ARBA" id="ARBA00022833"/>
    </source>
</evidence>
<name>A0A0W0FZR8_MONRR</name>
<organism evidence="10 11">
    <name type="scientific">Moniliophthora roreri</name>
    <name type="common">Frosty pod rot fungus</name>
    <name type="synonym">Monilia roreri</name>
    <dbReference type="NCBI Taxonomy" id="221103"/>
    <lineage>
        <taxon>Eukaryota</taxon>
        <taxon>Fungi</taxon>
        <taxon>Dikarya</taxon>
        <taxon>Basidiomycota</taxon>
        <taxon>Agaricomycotina</taxon>
        <taxon>Agaricomycetes</taxon>
        <taxon>Agaricomycetidae</taxon>
        <taxon>Agaricales</taxon>
        <taxon>Marasmiineae</taxon>
        <taxon>Marasmiaceae</taxon>
        <taxon>Moniliophthora</taxon>
    </lineage>
</organism>
<dbReference type="SUPFAM" id="SSF57850">
    <property type="entry name" value="RING/U-box"/>
    <property type="match status" value="1"/>
</dbReference>
<dbReference type="GO" id="GO:0005737">
    <property type="term" value="C:cytoplasm"/>
    <property type="evidence" value="ECO:0007669"/>
    <property type="project" value="UniProtKB-SubCell"/>
</dbReference>
<evidence type="ECO:0000256" key="7">
    <source>
        <dbReference type="PROSITE-ProRule" id="PRU01215"/>
    </source>
</evidence>
<accession>A0A0W0FZR8</accession>
<dbReference type="SMART" id="SM00668">
    <property type="entry name" value="CTLH"/>
    <property type="match status" value="1"/>
</dbReference>
<evidence type="ECO:0000259" key="8">
    <source>
        <dbReference type="PROSITE" id="PS50897"/>
    </source>
</evidence>